<evidence type="ECO:0000259" key="4">
    <source>
        <dbReference type="PROSITE" id="PS50949"/>
    </source>
</evidence>
<dbReference type="InterPro" id="IPR036388">
    <property type="entry name" value="WH-like_DNA-bd_sf"/>
</dbReference>
<dbReference type="GO" id="GO:0003677">
    <property type="term" value="F:DNA binding"/>
    <property type="evidence" value="ECO:0007669"/>
    <property type="project" value="UniProtKB-KW"/>
</dbReference>
<dbReference type="eggNOG" id="COG2188">
    <property type="taxonomic scope" value="Bacteria"/>
</dbReference>
<evidence type="ECO:0000313" key="6">
    <source>
        <dbReference type="Proteomes" id="UP000050949"/>
    </source>
</evidence>
<dbReference type="InterPro" id="IPR011663">
    <property type="entry name" value="UTRA"/>
</dbReference>
<evidence type="ECO:0000313" key="5">
    <source>
        <dbReference type="EMBL" id="KRM23570.1"/>
    </source>
</evidence>
<dbReference type="Gene3D" id="3.40.1410.10">
    <property type="entry name" value="Chorismate lyase-like"/>
    <property type="match status" value="1"/>
</dbReference>
<dbReference type="OrthoDB" id="9815017at2"/>
<name>A0A0R1WZU9_9LACO</name>
<keyword evidence="1" id="KW-0805">Transcription regulation</keyword>
<dbReference type="GeneID" id="78509408"/>
<dbReference type="EMBL" id="AZFW01000153">
    <property type="protein sequence ID" value="KRM23570.1"/>
    <property type="molecule type" value="Genomic_DNA"/>
</dbReference>
<gene>
    <name evidence="5" type="ORF">FC91_GL001685</name>
</gene>
<dbReference type="SUPFAM" id="SSF64288">
    <property type="entry name" value="Chorismate lyase-like"/>
    <property type="match status" value="1"/>
</dbReference>
<reference evidence="5 6" key="1">
    <citation type="journal article" date="2015" name="Genome Announc.">
        <title>Expanding the biotechnology potential of lactobacilli through comparative genomics of 213 strains and associated genera.</title>
        <authorList>
            <person name="Sun Z."/>
            <person name="Harris H.M."/>
            <person name="McCann A."/>
            <person name="Guo C."/>
            <person name="Argimon S."/>
            <person name="Zhang W."/>
            <person name="Yang X."/>
            <person name="Jeffery I.B."/>
            <person name="Cooney J.C."/>
            <person name="Kagawa T.F."/>
            <person name="Liu W."/>
            <person name="Song Y."/>
            <person name="Salvetti E."/>
            <person name="Wrobel A."/>
            <person name="Rasinkangas P."/>
            <person name="Parkhill J."/>
            <person name="Rea M.C."/>
            <person name="O'Sullivan O."/>
            <person name="Ritari J."/>
            <person name="Douillard F.P."/>
            <person name="Paul Ross R."/>
            <person name="Yang R."/>
            <person name="Briner A.E."/>
            <person name="Felis G.E."/>
            <person name="de Vos W.M."/>
            <person name="Barrangou R."/>
            <person name="Klaenhammer T.R."/>
            <person name="Caufield P.W."/>
            <person name="Cui Y."/>
            <person name="Zhang H."/>
            <person name="O'Toole P.W."/>
        </authorList>
    </citation>
    <scope>NUCLEOTIDE SEQUENCE [LARGE SCALE GENOMIC DNA]</scope>
    <source>
        <strain evidence="5 6">DSM 16991</strain>
    </source>
</reference>
<dbReference type="InterPro" id="IPR028978">
    <property type="entry name" value="Chorismate_lyase_/UTRA_dom_sf"/>
</dbReference>
<dbReference type="InterPro" id="IPR036390">
    <property type="entry name" value="WH_DNA-bd_sf"/>
</dbReference>
<proteinExistence type="predicted"/>
<dbReference type="PRINTS" id="PR00035">
    <property type="entry name" value="HTHGNTR"/>
</dbReference>
<dbReference type="PANTHER" id="PTHR44846:SF1">
    <property type="entry name" value="MANNOSYL-D-GLYCERATE TRANSPORT_METABOLISM SYSTEM REPRESSOR MNGR-RELATED"/>
    <property type="match status" value="1"/>
</dbReference>
<organism evidence="5 6">
    <name type="scientific">Schleiferilactobacillus harbinensis DSM 16991</name>
    <dbReference type="NCBI Taxonomy" id="1122147"/>
    <lineage>
        <taxon>Bacteria</taxon>
        <taxon>Bacillati</taxon>
        <taxon>Bacillota</taxon>
        <taxon>Bacilli</taxon>
        <taxon>Lactobacillales</taxon>
        <taxon>Lactobacillaceae</taxon>
        <taxon>Schleiferilactobacillus</taxon>
    </lineage>
</organism>
<dbReference type="SMART" id="SM00866">
    <property type="entry name" value="UTRA"/>
    <property type="match status" value="1"/>
</dbReference>
<protein>
    <submittedName>
        <fullName evidence="5">Transcriptional regulator, GntR family</fullName>
    </submittedName>
</protein>
<dbReference type="InterPro" id="IPR000524">
    <property type="entry name" value="Tscrpt_reg_HTH_GntR"/>
</dbReference>
<dbReference type="RefSeq" id="WP_051225213.1">
    <property type="nucleotide sequence ID" value="NZ_AUEH01000014.1"/>
</dbReference>
<dbReference type="AlphaFoldDB" id="A0A0R1WZU9"/>
<dbReference type="SMART" id="SM00345">
    <property type="entry name" value="HTH_GNTR"/>
    <property type="match status" value="1"/>
</dbReference>
<dbReference type="Pfam" id="PF07702">
    <property type="entry name" value="UTRA"/>
    <property type="match status" value="1"/>
</dbReference>
<dbReference type="GO" id="GO:0045892">
    <property type="term" value="P:negative regulation of DNA-templated transcription"/>
    <property type="evidence" value="ECO:0007669"/>
    <property type="project" value="TreeGrafter"/>
</dbReference>
<evidence type="ECO:0000256" key="3">
    <source>
        <dbReference type="ARBA" id="ARBA00023163"/>
    </source>
</evidence>
<sequence length="251" mass="28761">MAKYEQPLHEQLVDLLREKITHGLQPHDRLPSERELSKQYQVSRNTVRMALDELEMMGYIYRQHGRGTFVANRLANPTDLTTTYSFSDQMRAMGRVPHTDIVYLKLMEAPKFLVEKMHVPLGAPVYKLKRIRWADDVAMMVERTFLPAAVFPQLTTARLTNHSLYHLMQTDYNVAIQRANEAFYAGIISAKDAHRLGVPSGSPGLNVQRTTYDTQDRVVEYTLSVSRGDQFVYQVHHVNPGIAVRHPAIND</sequence>
<dbReference type="Proteomes" id="UP000050949">
    <property type="component" value="Unassembled WGS sequence"/>
</dbReference>
<dbReference type="PATRIC" id="fig|1122147.4.peg.1744"/>
<comment type="caution">
    <text evidence="5">The sequence shown here is derived from an EMBL/GenBank/DDBJ whole genome shotgun (WGS) entry which is preliminary data.</text>
</comment>
<dbReference type="CDD" id="cd07377">
    <property type="entry name" value="WHTH_GntR"/>
    <property type="match status" value="1"/>
</dbReference>
<dbReference type="Pfam" id="PF00392">
    <property type="entry name" value="GntR"/>
    <property type="match status" value="1"/>
</dbReference>
<dbReference type="PROSITE" id="PS50949">
    <property type="entry name" value="HTH_GNTR"/>
    <property type="match status" value="1"/>
</dbReference>
<dbReference type="InterPro" id="IPR050679">
    <property type="entry name" value="Bact_HTH_transcr_reg"/>
</dbReference>
<keyword evidence="2" id="KW-0238">DNA-binding</keyword>
<keyword evidence="3" id="KW-0804">Transcription</keyword>
<dbReference type="PANTHER" id="PTHR44846">
    <property type="entry name" value="MANNOSYL-D-GLYCERATE TRANSPORT/METABOLISM SYSTEM REPRESSOR MNGR-RELATED"/>
    <property type="match status" value="1"/>
</dbReference>
<feature type="domain" description="HTH gntR-type" evidence="4">
    <location>
        <begin position="6"/>
        <end position="73"/>
    </location>
</feature>
<evidence type="ECO:0000256" key="2">
    <source>
        <dbReference type="ARBA" id="ARBA00023125"/>
    </source>
</evidence>
<dbReference type="GO" id="GO:0003700">
    <property type="term" value="F:DNA-binding transcription factor activity"/>
    <property type="evidence" value="ECO:0007669"/>
    <property type="project" value="InterPro"/>
</dbReference>
<accession>A0A0R1WZU9</accession>
<dbReference type="SUPFAM" id="SSF46785">
    <property type="entry name" value="Winged helix' DNA-binding domain"/>
    <property type="match status" value="1"/>
</dbReference>
<dbReference type="Gene3D" id="1.10.10.10">
    <property type="entry name" value="Winged helix-like DNA-binding domain superfamily/Winged helix DNA-binding domain"/>
    <property type="match status" value="1"/>
</dbReference>
<evidence type="ECO:0000256" key="1">
    <source>
        <dbReference type="ARBA" id="ARBA00023015"/>
    </source>
</evidence>